<keyword evidence="1" id="KW-0547">Nucleotide-binding</keyword>
<dbReference type="GO" id="GO:0006281">
    <property type="term" value="P:DNA repair"/>
    <property type="evidence" value="ECO:0007669"/>
    <property type="project" value="UniProtKB-KW"/>
</dbReference>
<feature type="domain" description="DNA helicase Pif1-like 2B" evidence="3">
    <location>
        <begin position="226"/>
        <end position="272"/>
    </location>
</feature>
<dbReference type="AlphaFoldDB" id="A0A072VAW5"/>
<keyword evidence="1" id="KW-0234">DNA repair</keyword>
<dbReference type="EMBL" id="CM001218">
    <property type="protein sequence ID" value="KEH38897.1"/>
    <property type="molecule type" value="Genomic_DNA"/>
</dbReference>
<evidence type="ECO:0000259" key="2">
    <source>
        <dbReference type="Pfam" id="PF05970"/>
    </source>
</evidence>
<sequence>MLLQENGRSLTDFKSMSRPNATDMPTFTNKLIVDELNYNKDEMEKTHADMLLMLTDEQRCVHDKIMESVGSDDGGLFFLYGYGAIDRSIRDIMSKNDPLNEFRPFGRMTVVLGGDFRHILPVARKGTRQDIVDAPINSLKIWTYYNVLRLTVNMTLGASSVPLEQEEIANFGKWILSIGDGNEVSDQNGEMKVEISEGEEKEYLSSDYVCRSSENSDVQSEWFTTEFLNGIKSSGIPNHWLKLRVGCPVMLMRNIDQANGLCSGTRLTVTRLGKSTIAATVITRKRAGTRVFIPKMNLIPSDL</sequence>
<proteinExistence type="inferred from homology"/>
<dbReference type="InterPro" id="IPR049163">
    <property type="entry name" value="Pif1-like_2B_dom"/>
</dbReference>
<dbReference type="GO" id="GO:0000723">
    <property type="term" value="P:telomere maintenance"/>
    <property type="evidence" value="ECO:0007669"/>
    <property type="project" value="InterPro"/>
</dbReference>
<dbReference type="EC" id="5.6.2.3" evidence="1"/>
<dbReference type="PANTHER" id="PTHR10492:SF74">
    <property type="entry name" value="ATP-DEPENDENT DNA HELICASE"/>
    <property type="match status" value="1"/>
</dbReference>
<dbReference type="PANTHER" id="PTHR10492">
    <property type="match status" value="1"/>
</dbReference>
<keyword evidence="1" id="KW-0233">DNA recombination</keyword>
<feature type="domain" description="DNA helicase Pif1-like DEAD-box helicase" evidence="2">
    <location>
        <begin position="83"/>
        <end position="187"/>
    </location>
</feature>
<dbReference type="GO" id="GO:0043139">
    <property type="term" value="F:5'-3' DNA helicase activity"/>
    <property type="evidence" value="ECO:0007669"/>
    <property type="project" value="UniProtKB-EC"/>
</dbReference>
<dbReference type="STRING" id="3880.A0A072VAW5"/>
<keyword evidence="1 4" id="KW-0347">Helicase</keyword>
<organism evidence="4 6">
    <name type="scientific">Medicago truncatula</name>
    <name type="common">Barrel medic</name>
    <name type="synonym">Medicago tribuloides</name>
    <dbReference type="NCBI Taxonomy" id="3880"/>
    <lineage>
        <taxon>Eukaryota</taxon>
        <taxon>Viridiplantae</taxon>
        <taxon>Streptophyta</taxon>
        <taxon>Embryophyta</taxon>
        <taxon>Tracheophyta</taxon>
        <taxon>Spermatophyta</taxon>
        <taxon>Magnoliopsida</taxon>
        <taxon>eudicotyledons</taxon>
        <taxon>Gunneridae</taxon>
        <taxon>Pentapetalae</taxon>
        <taxon>rosids</taxon>
        <taxon>fabids</taxon>
        <taxon>Fabales</taxon>
        <taxon>Fabaceae</taxon>
        <taxon>Papilionoideae</taxon>
        <taxon>50 kb inversion clade</taxon>
        <taxon>NPAAA clade</taxon>
        <taxon>Hologalegina</taxon>
        <taxon>IRL clade</taxon>
        <taxon>Trifolieae</taxon>
        <taxon>Medicago</taxon>
    </lineage>
</organism>
<keyword evidence="1" id="KW-0067">ATP-binding</keyword>
<dbReference type="Pfam" id="PF05970">
    <property type="entry name" value="PIF1"/>
    <property type="match status" value="1"/>
</dbReference>
<dbReference type="Pfam" id="PF21530">
    <property type="entry name" value="Pif1_2B_dom"/>
    <property type="match status" value="1"/>
</dbReference>
<name>A0A072VAW5_MEDTR</name>
<dbReference type="HOGENOM" id="CLU_001324_14_3_1"/>
<comment type="cofactor">
    <cofactor evidence="1">
        <name>Mg(2+)</name>
        <dbReference type="ChEBI" id="CHEBI:18420"/>
    </cofactor>
</comment>
<reference evidence="4 6" key="1">
    <citation type="journal article" date="2011" name="Nature">
        <title>The Medicago genome provides insight into the evolution of rhizobial symbioses.</title>
        <authorList>
            <person name="Young N.D."/>
            <person name="Debelle F."/>
            <person name="Oldroyd G.E."/>
            <person name="Geurts R."/>
            <person name="Cannon S.B."/>
            <person name="Udvardi M.K."/>
            <person name="Benedito V.A."/>
            <person name="Mayer K.F."/>
            <person name="Gouzy J."/>
            <person name="Schoof H."/>
            <person name="Van de Peer Y."/>
            <person name="Proost S."/>
            <person name="Cook D.R."/>
            <person name="Meyers B.C."/>
            <person name="Spannagl M."/>
            <person name="Cheung F."/>
            <person name="De Mita S."/>
            <person name="Krishnakumar V."/>
            <person name="Gundlach H."/>
            <person name="Zhou S."/>
            <person name="Mudge J."/>
            <person name="Bharti A.K."/>
            <person name="Murray J.D."/>
            <person name="Naoumkina M.A."/>
            <person name="Rosen B."/>
            <person name="Silverstein K.A."/>
            <person name="Tang H."/>
            <person name="Rombauts S."/>
            <person name="Zhao P.X."/>
            <person name="Zhou P."/>
            <person name="Barbe V."/>
            <person name="Bardou P."/>
            <person name="Bechner M."/>
            <person name="Bellec A."/>
            <person name="Berger A."/>
            <person name="Berges H."/>
            <person name="Bidwell S."/>
            <person name="Bisseling T."/>
            <person name="Choisne N."/>
            <person name="Couloux A."/>
            <person name="Denny R."/>
            <person name="Deshpande S."/>
            <person name="Dai X."/>
            <person name="Doyle J.J."/>
            <person name="Dudez A.M."/>
            <person name="Farmer A.D."/>
            <person name="Fouteau S."/>
            <person name="Franken C."/>
            <person name="Gibelin C."/>
            <person name="Gish J."/>
            <person name="Goldstein S."/>
            <person name="Gonzalez A.J."/>
            <person name="Green P.J."/>
            <person name="Hallab A."/>
            <person name="Hartog M."/>
            <person name="Hua A."/>
            <person name="Humphray S.J."/>
            <person name="Jeong D.H."/>
            <person name="Jing Y."/>
            <person name="Jocker A."/>
            <person name="Kenton S.M."/>
            <person name="Kim D.J."/>
            <person name="Klee K."/>
            <person name="Lai H."/>
            <person name="Lang C."/>
            <person name="Lin S."/>
            <person name="Macmil S.L."/>
            <person name="Magdelenat G."/>
            <person name="Matthews L."/>
            <person name="McCorrison J."/>
            <person name="Monaghan E.L."/>
            <person name="Mun J.H."/>
            <person name="Najar F.Z."/>
            <person name="Nicholson C."/>
            <person name="Noirot C."/>
            <person name="O'Bleness M."/>
            <person name="Paule C.R."/>
            <person name="Poulain J."/>
            <person name="Prion F."/>
            <person name="Qin B."/>
            <person name="Qu C."/>
            <person name="Retzel E.F."/>
            <person name="Riddle C."/>
            <person name="Sallet E."/>
            <person name="Samain S."/>
            <person name="Samson N."/>
            <person name="Sanders I."/>
            <person name="Saurat O."/>
            <person name="Scarpelli C."/>
            <person name="Schiex T."/>
            <person name="Segurens B."/>
            <person name="Severin A.J."/>
            <person name="Sherrier D.J."/>
            <person name="Shi R."/>
            <person name="Sims S."/>
            <person name="Singer S.R."/>
            <person name="Sinharoy S."/>
            <person name="Sterck L."/>
            <person name="Viollet A."/>
            <person name="Wang B.B."/>
            <person name="Wang K."/>
            <person name="Wang M."/>
            <person name="Wang X."/>
            <person name="Warfsmann J."/>
            <person name="Weissenbach J."/>
            <person name="White D.D."/>
            <person name="White J.D."/>
            <person name="Wiley G.B."/>
            <person name="Wincker P."/>
            <person name="Xing Y."/>
            <person name="Yang L."/>
            <person name="Yao Z."/>
            <person name="Ying F."/>
            <person name="Zhai J."/>
            <person name="Zhou L."/>
            <person name="Zuber A."/>
            <person name="Denarie J."/>
            <person name="Dixon R.A."/>
            <person name="May G.D."/>
            <person name="Schwartz D.C."/>
            <person name="Rogers J."/>
            <person name="Quetier F."/>
            <person name="Town C.D."/>
            <person name="Roe B.A."/>
        </authorList>
    </citation>
    <scope>NUCLEOTIDE SEQUENCE [LARGE SCALE GENOMIC DNA]</scope>
    <source>
        <strain evidence="4">A17</strain>
        <strain evidence="5 6">cv. Jemalong A17</strain>
    </source>
</reference>
<dbReference type="Proteomes" id="UP000002051">
    <property type="component" value="Chromosome 2"/>
</dbReference>
<dbReference type="GO" id="GO:0005524">
    <property type="term" value="F:ATP binding"/>
    <property type="evidence" value="ECO:0007669"/>
    <property type="project" value="UniProtKB-KW"/>
</dbReference>
<gene>
    <name evidence="4" type="ordered locus">MTR_2g084465</name>
</gene>
<dbReference type="EnsemblPlants" id="KEH38897">
    <property type="protein sequence ID" value="KEH38897"/>
    <property type="gene ID" value="MTR_2g084465"/>
</dbReference>
<keyword evidence="1" id="KW-0378">Hydrolase</keyword>
<dbReference type="GO" id="GO:0016787">
    <property type="term" value="F:hydrolase activity"/>
    <property type="evidence" value="ECO:0007669"/>
    <property type="project" value="UniProtKB-KW"/>
</dbReference>
<keyword evidence="6" id="KW-1185">Reference proteome</keyword>
<evidence type="ECO:0000313" key="5">
    <source>
        <dbReference type="EnsemblPlants" id="KEH38897"/>
    </source>
</evidence>
<reference evidence="5" key="3">
    <citation type="submission" date="2015-04" db="UniProtKB">
        <authorList>
            <consortium name="EnsemblPlants"/>
        </authorList>
    </citation>
    <scope>IDENTIFICATION</scope>
    <source>
        <strain evidence="5">cv. Jemalong A17</strain>
    </source>
</reference>
<keyword evidence="1" id="KW-0227">DNA damage</keyword>
<dbReference type="GO" id="GO:0006310">
    <property type="term" value="P:DNA recombination"/>
    <property type="evidence" value="ECO:0007669"/>
    <property type="project" value="UniProtKB-KW"/>
</dbReference>
<dbReference type="InterPro" id="IPR010285">
    <property type="entry name" value="DNA_helicase_pif1-like_DEAD"/>
</dbReference>
<accession>A0A072VAW5</accession>
<reference evidence="4 6" key="2">
    <citation type="journal article" date="2014" name="BMC Genomics">
        <title>An improved genome release (version Mt4.0) for the model legume Medicago truncatula.</title>
        <authorList>
            <person name="Tang H."/>
            <person name="Krishnakumar V."/>
            <person name="Bidwell S."/>
            <person name="Rosen B."/>
            <person name="Chan A."/>
            <person name="Zhou S."/>
            <person name="Gentzbittel L."/>
            <person name="Childs K.L."/>
            <person name="Yandell M."/>
            <person name="Gundlach H."/>
            <person name="Mayer K.F."/>
            <person name="Schwartz D.C."/>
            <person name="Town C.D."/>
        </authorList>
    </citation>
    <scope>GENOME REANNOTATION</scope>
    <source>
        <strain evidence="4">A17</strain>
        <strain evidence="5 6">cv. Jemalong A17</strain>
    </source>
</reference>
<protein>
    <recommendedName>
        <fullName evidence="1">ATP-dependent DNA helicase</fullName>
        <ecNumber evidence="1">5.6.2.3</ecNumber>
    </recommendedName>
</protein>
<dbReference type="SUPFAM" id="SSF52540">
    <property type="entry name" value="P-loop containing nucleoside triphosphate hydrolases"/>
    <property type="match status" value="1"/>
</dbReference>
<comment type="catalytic activity">
    <reaction evidence="1">
        <text>ATP + H2O = ADP + phosphate + H(+)</text>
        <dbReference type="Rhea" id="RHEA:13065"/>
        <dbReference type="ChEBI" id="CHEBI:15377"/>
        <dbReference type="ChEBI" id="CHEBI:15378"/>
        <dbReference type="ChEBI" id="CHEBI:30616"/>
        <dbReference type="ChEBI" id="CHEBI:43474"/>
        <dbReference type="ChEBI" id="CHEBI:456216"/>
        <dbReference type="EC" id="5.6.2.3"/>
    </reaction>
</comment>
<evidence type="ECO:0000313" key="4">
    <source>
        <dbReference type="EMBL" id="KEH38897.1"/>
    </source>
</evidence>
<evidence type="ECO:0000259" key="3">
    <source>
        <dbReference type="Pfam" id="PF21530"/>
    </source>
</evidence>
<evidence type="ECO:0000313" key="6">
    <source>
        <dbReference type="Proteomes" id="UP000002051"/>
    </source>
</evidence>
<dbReference type="InterPro" id="IPR027417">
    <property type="entry name" value="P-loop_NTPase"/>
</dbReference>
<evidence type="ECO:0000256" key="1">
    <source>
        <dbReference type="RuleBase" id="RU363044"/>
    </source>
</evidence>
<comment type="similarity">
    <text evidence="1">Belongs to the helicase family.</text>
</comment>